<keyword evidence="3" id="KW-1185">Reference proteome</keyword>
<protein>
    <submittedName>
        <fullName evidence="2">Uncharacterized protein</fullName>
    </submittedName>
</protein>
<comment type="caution">
    <text evidence="2">The sequence shown here is derived from an EMBL/GenBank/DDBJ whole genome shotgun (WGS) entry which is preliminary data.</text>
</comment>
<reference evidence="2" key="1">
    <citation type="submission" date="2023-01" db="EMBL/GenBank/DDBJ databases">
        <title>Genome assembly of the deep-sea coral Lophelia pertusa.</title>
        <authorList>
            <person name="Herrera S."/>
            <person name="Cordes E."/>
        </authorList>
    </citation>
    <scope>NUCLEOTIDE SEQUENCE</scope>
    <source>
        <strain evidence="2">USNM1676648</strain>
        <tissue evidence="2">Polyp</tissue>
    </source>
</reference>
<organism evidence="2 3">
    <name type="scientific">Desmophyllum pertusum</name>
    <dbReference type="NCBI Taxonomy" id="174260"/>
    <lineage>
        <taxon>Eukaryota</taxon>
        <taxon>Metazoa</taxon>
        <taxon>Cnidaria</taxon>
        <taxon>Anthozoa</taxon>
        <taxon>Hexacorallia</taxon>
        <taxon>Scleractinia</taxon>
        <taxon>Caryophylliina</taxon>
        <taxon>Caryophylliidae</taxon>
        <taxon>Desmophyllum</taxon>
    </lineage>
</organism>
<evidence type="ECO:0000313" key="2">
    <source>
        <dbReference type="EMBL" id="KAJ7365378.1"/>
    </source>
</evidence>
<dbReference type="OrthoDB" id="5945970at2759"/>
<dbReference type="EMBL" id="MU827303">
    <property type="protein sequence ID" value="KAJ7365378.1"/>
    <property type="molecule type" value="Genomic_DNA"/>
</dbReference>
<feature type="signal peptide" evidence="1">
    <location>
        <begin position="1"/>
        <end position="21"/>
    </location>
</feature>
<proteinExistence type="predicted"/>
<keyword evidence="1" id="KW-0732">Signal</keyword>
<feature type="chain" id="PRO_5040883655" evidence="1">
    <location>
        <begin position="22"/>
        <end position="291"/>
    </location>
</feature>
<gene>
    <name evidence="2" type="ORF">OS493_005485</name>
</gene>
<name>A0A9W9YV22_9CNID</name>
<evidence type="ECO:0000256" key="1">
    <source>
        <dbReference type="SAM" id="SignalP"/>
    </source>
</evidence>
<accession>A0A9W9YV22</accession>
<sequence length="291" mass="33519">MFHPVVKISLLLYFTALLVSARNFADDPRNAVQGLHLESYNEEQVQGCYNYNKTLGICFDIQRHSFELLKTTGEQIFVNHDLGPDSFLYQVLDLTFLGIGSSIVYVPKDIPKVREELLAFLALKKAGPSSEQQKNEDFESMKAHYQEAMSELHYTPEMQLLELLPEALMDNSTQLEILKPFYTLCLSLLSRADVQTPAQLKATLRLHDHQRQKRCTNMKTVSWHRRNECRGMCGPTCTCWSLICGDCCYHQGCYEHDRCCDVKGFWDTYCLLPFMYSFSCSSYGAYPKCLY</sequence>
<evidence type="ECO:0000313" key="3">
    <source>
        <dbReference type="Proteomes" id="UP001163046"/>
    </source>
</evidence>
<dbReference type="AlphaFoldDB" id="A0A9W9YV22"/>
<dbReference type="Proteomes" id="UP001163046">
    <property type="component" value="Unassembled WGS sequence"/>
</dbReference>